<reference evidence="2 3" key="1">
    <citation type="journal article" date="2016" name="BMC Genomics">
        <title>Comparative genomic and transcriptomic analyses of the Fuzhuan brick tea-fermentation fungus Aspergillus cristatus.</title>
        <authorList>
            <person name="Ge Y."/>
            <person name="Wang Y."/>
            <person name="Liu Y."/>
            <person name="Tan Y."/>
            <person name="Ren X."/>
            <person name="Zhang X."/>
            <person name="Hyde K.D."/>
            <person name="Liu Y."/>
            <person name="Liu Z."/>
        </authorList>
    </citation>
    <scope>NUCLEOTIDE SEQUENCE [LARGE SCALE GENOMIC DNA]</scope>
    <source>
        <strain evidence="2 3">GZAAS20.1005</strain>
    </source>
</reference>
<protein>
    <submittedName>
        <fullName evidence="2">Uncharacterized protein</fullName>
    </submittedName>
</protein>
<dbReference type="STRING" id="573508.A0A1E3BGA8"/>
<gene>
    <name evidence="2" type="ORF">SI65_04420</name>
</gene>
<dbReference type="AlphaFoldDB" id="A0A1E3BGA8"/>
<evidence type="ECO:0000256" key="1">
    <source>
        <dbReference type="SAM" id="MobiDB-lite"/>
    </source>
</evidence>
<evidence type="ECO:0000313" key="3">
    <source>
        <dbReference type="Proteomes" id="UP000094569"/>
    </source>
</evidence>
<feature type="region of interest" description="Disordered" evidence="1">
    <location>
        <begin position="168"/>
        <end position="223"/>
    </location>
</feature>
<feature type="region of interest" description="Disordered" evidence="1">
    <location>
        <begin position="100"/>
        <end position="123"/>
    </location>
</feature>
<feature type="compositionally biased region" description="Low complexity" evidence="1">
    <location>
        <begin position="13"/>
        <end position="22"/>
    </location>
</feature>
<keyword evidence="3" id="KW-1185">Reference proteome</keyword>
<name>A0A1E3BGA8_ASPCR</name>
<accession>A0A1E3BGA8</accession>
<proteinExistence type="predicted"/>
<dbReference type="OrthoDB" id="5355007at2759"/>
<organism evidence="2 3">
    <name type="scientific">Aspergillus cristatus</name>
    <name type="common">Chinese Fuzhuan brick tea-fermentation fungus</name>
    <name type="synonym">Eurotium cristatum</name>
    <dbReference type="NCBI Taxonomy" id="573508"/>
    <lineage>
        <taxon>Eukaryota</taxon>
        <taxon>Fungi</taxon>
        <taxon>Dikarya</taxon>
        <taxon>Ascomycota</taxon>
        <taxon>Pezizomycotina</taxon>
        <taxon>Eurotiomycetes</taxon>
        <taxon>Eurotiomycetidae</taxon>
        <taxon>Eurotiales</taxon>
        <taxon>Aspergillaceae</taxon>
        <taxon>Aspergillus</taxon>
        <taxon>Aspergillus subgen. Aspergillus</taxon>
    </lineage>
</organism>
<dbReference type="VEuPathDB" id="FungiDB:SI65_04420"/>
<dbReference type="EMBL" id="JXNT01000004">
    <property type="protein sequence ID" value="ODM19436.1"/>
    <property type="molecule type" value="Genomic_DNA"/>
</dbReference>
<feature type="region of interest" description="Disordered" evidence="1">
    <location>
        <begin position="1"/>
        <end position="23"/>
    </location>
</feature>
<evidence type="ECO:0000313" key="2">
    <source>
        <dbReference type="EMBL" id="ODM19436.1"/>
    </source>
</evidence>
<dbReference type="Proteomes" id="UP000094569">
    <property type="component" value="Unassembled WGS sequence"/>
</dbReference>
<feature type="compositionally biased region" description="Pro residues" evidence="1">
    <location>
        <begin position="1"/>
        <end position="12"/>
    </location>
</feature>
<comment type="caution">
    <text evidence="2">The sequence shown here is derived from an EMBL/GenBank/DDBJ whole genome shotgun (WGS) entry which is preliminary data.</text>
</comment>
<feature type="compositionally biased region" description="Low complexity" evidence="1">
    <location>
        <begin position="105"/>
        <end position="123"/>
    </location>
</feature>
<sequence>MPSSSPAPPNPNPSSSTTTTPSDSLETDLLAHLASTSALDDIHTNLLCYLQRMGWTEKIRTLSLELLRAGRCERFDEVVDAVIASAECRAHPAFDLSGANGAGRNGSSQNGRSANGSGNSNGNRMVLSADAEAYLENVDVRIPAVVVEHGVRMVKEVLKDVVVFEDGSALDDTPDTGKGGHAGASGKRLDREDSGDPSGKGKNGDASPVKKTGKKPNPGKNVK</sequence>